<feature type="region of interest" description="Disordered" evidence="1">
    <location>
        <begin position="532"/>
        <end position="588"/>
    </location>
</feature>
<dbReference type="GO" id="GO:0036503">
    <property type="term" value="P:ERAD pathway"/>
    <property type="evidence" value="ECO:0007669"/>
    <property type="project" value="TreeGrafter"/>
</dbReference>
<dbReference type="EMBL" id="GGEC01029321">
    <property type="protein sequence ID" value="MBX09805.1"/>
    <property type="molecule type" value="Transcribed_RNA"/>
</dbReference>
<feature type="compositionally biased region" description="Low complexity" evidence="1">
    <location>
        <begin position="265"/>
        <end position="277"/>
    </location>
</feature>
<feature type="compositionally biased region" description="Polar residues" evidence="1">
    <location>
        <begin position="674"/>
        <end position="688"/>
    </location>
</feature>
<dbReference type="EMBL" id="GGEC01029327">
    <property type="protein sequence ID" value="MBX09811.1"/>
    <property type="molecule type" value="Transcribed_RNA"/>
</dbReference>
<dbReference type="PROSITE" id="PS50053">
    <property type="entry name" value="UBIQUITIN_2"/>
    <property type="match status" value="1"/>
</dbReference>
<dbReference type="GO" id="GO:0051787">
    <property type="term" value="F:misfolded protein binding"/>
    <property type="evidence" value="ECO:0007669"/>
    <property type="project" value="TreeGrafter"/>
</dbReference>
<feature type="region of interest" description="Disordered" evidence="1">
    <location>
        <begin position="248"/>
        <end position="280"/>
    </location>
</feature>
<dbReference type="PANTHER" id="PTHR15204:SF0">
    <property type="entry name" value="LARGE PROLINE-RICH PROTEIN BAG6"/>
    <property type="match status" value="1"/>
</dbReference>
<feature type="compositionally biased region" description="Polar residues" evidence="1">
    <location>
        <begin position="697"/>
        <end position="709"/>
    </location>
</feature>
<dbReference type="FunFam" id="3.10.20.90:FF:000154">
    <property type="entry name" value="Large proline-rich protein BAG6"/>
    <property type="match status" value="1"/>
</dbReference>
<dbReference type="EMBL" id="GGEC01029325">
    <property type="protein sequence ID" value="MBX09809.1"/>
    <property type="molecule type" value="Transcribed_RNA"/>
</dbReference>
<dbReference type="PANTHER" id="PTHR15204">
    <property type="entry name" value="LARGE PROLINE-RICH PROTEIN BAG6"/>
    <property type="match status" value="1"/>
</dbReference>
<feature type="compositionally biased region" description="Polar residues" evidence="1">
    <location>
        <begin position="447"/>
        <end position="456"/>
    </location>
</feature>
<evidence type="ECO:0000259" key="2">
    <source>
        <dbReference type="PROSITE" id="PS50053"/>
    </source>
</evidence>
<feature type="compositionally biased region" description="Polar residues" evidence="1">
    <location>
        <begin position="560"/>
        <end position="588"/>
    </location>
</feature>
<dbReference type="SUPFAM" id="SSF54236">
    <property type="entry name" value="Ubiquitin-like"/>
    <property type="match status" value="1"/>
</dbReference>
<dbReference type="GO" id="GO:0031593">
    <property type="term" value="F:polyubiquitin modification-dependent protein binding"/>
    <property type="evidence" value="ECO:0007669"/>
    <property type="project" value="TreeGrafter"/>
</dbReference>
<feature type="compositionally biased region" description="Low complexity" evidence="1">
    <location>
        <begin position="457"/>
        <end position="475"/>
    </location>
</feature>
<sequence length="731" mass="77338">MGSHGTDTISAVDGAGGSETMIEIKIKTLDSQTYTLRVDKQVPVPALKEQIASVTGVLSEQQRLICRGRVLKDDQLLSAYHVEDGHTLHLVVRQPIPPSSEGLPNHSAADPAPSTVRGYSGHVGPNVVIETLSMPEQGDGVPPEIGRIVSAVLGSFGFSNMASGIEGVDVARERLQQRTPVASVTLDATELQSEQSGIRAHSERQQSAFGLPTAVSLGPLHPPVLSDSLTTLSQYLSHIRREFDAIMPGRGRENSASADSAQMTEQRVSSSASQSVARQERLPTPEFLAEVLLSSRQMLTAEIAECLLQLSSHLESQANLTDPMARMSTQSNAWRIGLQLHNLGACLLELGRTCMTLRLGQAPSEAIVNAGPAIYINPSGPNPLMVQALPYQPGANSGVMPLGSVQPGSAMVNGIGTGFVPRRIDIQIRRGSSTSAPNANREERSDSQQPSGQGNPVTGSGSEQSSSQTFSRVSEGAPTAGESGVRVVPIRTMVAAVPGPFSHLPSESSGNSIGLYGPVVGRFQHVATGLVSAGQGSQSSNENSAGVQNEHRLSTPEAAVQQQNIEVGDGSRSNSNLRQQEPSPARNINVNVLSTGGTQNYQGSQRQIHNSVMHLLRNLFPSGDIQVQDVGLQGTATSSVPEDPRASTSSVEAQVTDEGIFLSNLLREIMPRISQSQGAESGVTSSGEAQAPEHQMGQESSTQVENSDVGTFRHHSNTEQSPPSSKRQKTE</sequence>
<proteinExistence type="predicted"/>
<feature type="region of interest" description="Disordered" evidence="1">
    <location>
        <begin position="430"/>
        <end position="484"/>
    </location>
</feature>
<dbReference type="EMBL" id="GGEC01029324">
    <property type="protein sequence ID" value="MBX09808.1"/>
    <property type="molecule type" value="Transcribed_RNA"/>
</dbReference>
<dbReference type="GO" id="GO:0071818">
    <property type="term" value="C:BAT3 complex"/>
    <property type="evidence" value="ECO:0007669"/>
    <property type="project" value="TreeGrafter"/>
</dbReference>
<feature type="compositionally biased region" description="Polar residues" evidence="1">
    <location>
        <begin position="254"/>
        <end position="264"/>
    </location>
</feature>
<organism evidence="3">
    <name type="scientific">Rhizophora mucronata</name>
    <name type="common">Asiatic mangrove</name>
    <dbReference type="NCBI Taxonomy" id="61149"/>
    <lineage>
        <taxon>Eukaryota</taxon>
        <taxon>Viridiplantae</taxon>
        <taxon>Streptophyta</taxon>
        <taxon>Embryophyta</taxon>
        <taxon>Tracheophyta</taxon>
        <taxon>Spermatophyta</taxon>
        <taxon>Magnoliopsida</taxon>
        <taxon>eudicotyledons</taxon>
        <taxon>Gunneridae</taxon>
        <taxon>Pentapetalae</taxon>
        <taxon>rosids</taxon>
        <taxon>fabids</taxon>
        <taxon>Malpighiales</taxon>
        <taxon>Rhizophoraceae</taxon>
        <taxon>Rhizophora</taxon>
    </lineage>
</organism>
<dbReference type="InterPro" id="IPR000626">
    <property type="entry name" value="Ubiquitin-like_dom"/>
</dbReference>
<feature type="domain" description="Ubiquitin-like" evidence="2">
    <location>
        <begin position="22"/>
        <end position="95"/>
    </location>
</feature>
<feature type="region of interest" description="Disordered" evidence="1">
    <location>
        <begin position="674"/>
        <end position="731"/>
    </location>
</feature>
<accession>A0A2P2KVP4</accession>
<evidence type="ECO:0000256" key="1">
    <source>
        <dbReference type="SAM" id="MobiDB-lite"/>
    </source>
</evidence>
<dbReference type="Gene3D" id="3.10.20.90">
    <property type="entry name" value="Phosphatidylinositol 3-kinase Catalytic Subunit, Chain A, domain 1"/>
    <property type="match status" value="1"/>
</dbReference>
<feature type="region of interest" description="Disordered" evidence="1">
    <location>
        <begin position="634"/>
        <end position="653"/>
    </location>
</feature>
<feature type="region of interest" description="Disordered" evidence="1">
    <location>
        <begin position="95"/>
        <end position="120"/>
    </location>
</feature>
<dbReference type="SMART" id="SM00213">
    <property type="entry name" value="UBQ"/>
    <property type="match status" value="1"/>
</dbReference>
<dbReference type="Pfam" id="PF00240">
    <property type="entry name" value="ubiquitin"/>
    <property type="match status" value="1"/>
</dbReference>
<dbReference type="AlphaFoldDB" id="A0A2P2KVP4"/>
<dbReference type="InterPro" id="IPR019956">
    <property type="entry name" value="Ubiquitin_dom"/>
</dbReference>
<dbReference type="InterPro" id="IPR029071">
    <property type="entry name" value="Ubiquitin-like_domsf"/>
</dbReference>
<dbReference type="PRINTS" id="PR00348">
    <property type="entry name" value="UBIQUITIN"/>
</dbReference>
<reference evidence="3" key="1">
    <citation type="submission" date="2018-02" db="EMBL/GenBank/DDBJ databases">
        <title>Rhizophora mucronata_Transcriptome.</title>
        <authorList>
            <person name="Meera S.P."/>
            <person name="Sreeshan A."/>
            <person name="Augustine A."/>
        </authorList>
    </citation>
    <scope>NUCLEOTIDE SEQUENCE</scope>
    <source>
        <tissue evidence="3">Leaf</tissue>
    </source>
</reference>
<name>A0A2P2KVP4_RHIMU</name>
<feature type="compositionally biased region" description="Polar residues" evidence="1">
    <location>
        <begin position="534"/>
        <end position="547"/>
    </location>
</feature>
<evidence type="ECO:0000313" key="3">
    <source>
        <dbReference type="EMBL" id="MBX09809.1"/>
    </source>
</evidence>
<protein>
    <submittedName>
        <fullName evidence="3">Large proline-rich protein bag6-like isoform X1</fullName>
    </submittedName>
</protein>